<feature type="compositionally biased region" description="Polar residues" evidence="1">
    <location>
        <begin position="196"/>
        <end position="211"/>
    </location>
</feature>
<proteinExistence type="predicted"/>
<dbReference type="AlphaFoldDB" id="A0A8S3TCE5"/>
<organism evidence="2 3">
    <name type="scientific">Mytilus edulis</name>
    <name type="common">Blue mussel</name>
    <dbReference type="NCBI Taxonomy" id="6550"/>
    <lineage>
        <taxon>Eukaryota</taxon>
        <taxon>Metazoa</taxon>
        <taxon>Spiralia</taxon>
        <taxon>Lophotrochozoa</taxon>
        <taxon>Mollusca</taxon>
        <taxon>Bivalvia</taxon>
        <taxon>Autobranchia</taxon>
        <taxon>Pteriomorphia</taxon>
        <taxon>Mytilida</taxon>
        <taxon>Mytiloidea</taxon>
        <taxon>Mytilidae</taxon>
        <taxon>Mytilinae</taxon>
        <taxon>Mytilus</taxon>
    </lineage>
</organism>
<feature type="compositionally biased region" description="Low complexity" evidence="1">
    <location>
        <begin position="118"/>
        <end position="133"/>
    </location>
</feature>
<comment type="caution">
    <text evidence="2">The sequence shown here is derived from an EMBL/GenBank/DDBJ whole genome shotgun (WGS) entry which is preliminary data.</text>
</comment>
<accession>A0A8S3TCE5</accession>
<dbReference type="EMBL" id="CAJPWZ010001996">
    <property type="protein sequence ID" value="CAG2228494.1"/>
    <property type="molecule type" value="Genomic_DNA"/>
</dbReference>
<feature type="region of interest" description="Disordered" evidence="1">
    <location>
        <begin position="95"/>
        <end position="133"/>
    </location>
</feature>
<evidence type="ECO:0000256" key="1">
    <source>
        <dbReference type="SAM" id="MobiDB-lite"/>
    </source>
</evidence>
<evidence type="ECO:0000313" key="2">
    <source>
        <dbReference type="EMBL" id="CAG2228494.1"/>
    </source>
</evidence>
<evidence type="ECO:0000313" key="3">
    <source>
        <dbReference type="Proteomes" id="UP000683360"/>
    </source>
</evidence>
<reference evidence="2" key="1">
    <citation type="submission" date="2021-03" db="EMBL/GenBank/DDBJ databases">
        <authorList>
            <person name="Bekaert M."/>
        </authorList>
    </citation>
    <scope>NUCLEOTIDE SEQUENCE</scope>
</reference>
<name>A0A8S3TCE5_MYTED</name>
<sequence>MEITRPEAWHITYVALVPQSIMVEAIFRRETYRFAIADTLLADVKEEDNPLDGSTSSLAKLFSDRVTLAVKLLGLPEKYIKSINRLETDFYAVPTTELSDPPSTCKTPKPEKPSSTQVTSSPRKSTPPTTPVVPITYLALSPISNRSLSPARPSSPPPAKNSKNISSSDSKRPEKPSSAPVTAITSKPSTPPTTPAVNTSIPALSPISTGSMPPLPPPAKKPKRSTIPYTPEKPSQPGPTYIPTPKQLLATITTQDIPNLELRTPAERATTLLRLGGMPLFPPARRDWTGRFR</sequence>
<gene>
    <name evidence="2" type="ORF">MEDL_41464</name>
</gene>
<feature type="compositionally biased region" description="Polar residues" evidence="1">
    <location>
        <begin position="96"/>
        <end position="106"/>
    </location>
</feature>
<protein>
    <submittedName>
        <fullName evidence="2">Uncharacterized protein</fullName>
    </submittedName>
</protein>
<dbReference type="Proteomes" id="UP000683360">
    <property type="component" value="Unassembled WGS sequence"/>
</dbReference>
<feature type="region of interest" description="Disordered" evidence="1">
    <location>
        <begin position="145"/>
        <end position="244"/>
    </location>
</feature>
<keyword evidence="3" id="KW-1185">Reference proteome</keyword>